<keyword evidence="7" id="KW-1185">Reference proteome</keyword>
<evidence type="ECO:0000313" key="6">
    <source>
        <dbReference type="Ensembl" id="ENSVKKP00000007146.1"/>
    </source>
</evidence>
<evidence type="ECO:0000313" key="7">
    <source>
        <dbReference type="Proteomes" id="UP000694545"/>
    </source>
</evidence>
<feature type="disulfide bond" evidence="4">
    <location>
        <begin position="104"/>
        <end position="147"/>
    </location>
</feature>
<accession>A0A8D2IZQ8</accession>
<evidence type="ECO:0000256" key="4">
    <source>
        <dbReference type="PROSITE-ProRule" id="PRU00302"/>
    </source>
</evidence>
<keyword evidence="2" id="KW-0732">Signal</keyword>
<feature type="domain" description="Sushi" evidence="5">
    <location>
        <begin position="102"/>
        <end position="160"/>
    </location>
</feature>
<dbReference type="Ensembl" id="ENSVKKT00000007333.1">
    <property type="protein sequence ID" value="ENSVKKP00000007146.1"/>
    <property type="gene ID" value="ENSVKKG00000005160.1"/>
</dbReference>
<dbReference type="PROSITE" id="PS50923">
    <property type="entry name" value="SUSHI"/>
    <property type="match status" value="1"/>
</dbReference>
<reference evidence="6" key="1">
    <citation type="submission" date="2025-08" db="UniProtKB">
        <authorList>
            <consortium name="Ensembl"/>
        </authorList>
    </citation>
    <scope>IDENTIFICATION</scope>
</reference>
<dbReference type="Pfam" id="PF00084">
    <property type="entry name" value="Sushi"/>
    <property type="match status" value="3"/>
</dbReference>
<evidence type="ECO:0000256" key="1">
    <source>
        <dbReference type="ARBA" id="ARBA00022659"/>
    </source>
</evidence>
<evidence type="ECO:0000259" key="5">
    <source>
        <dbReference type="PROSITE" id="PS50923"/>
    </source>
</evidence>
<dbReference type="SUPFAM" id="SSF57535">
    <property type="entry name" value="Complement control module/SCR domain"/>
    <property type="match status" value="2"/>
</dbReference>
<dbReference type="InterPro" id="IPR000436">
    <property type="entry name" value="Sushi_SCR_CCP_dom"/>
</dbReference>
<dbReference type="GO" id="GO:0006956">
    <property type="term" value="P:complement activation"/>
    <property type="evidence" value="ECO:0007669"/>
    <property type="project" value="TreeGrafter"/>
</dbReference>
<dbReference type="Gene3D" id="2.10.70.10">
    <property type="entry name" value="Complement Module, domain 1"/>
    <property type="match status" value="4"/>
</dbReference>
<evidence type="ECO:0000256" key="2">
    <source>
        <dbReference type="ARBA" id="ARBA00022729"/>
    </source>
</evidence>
<dbReference type="GO" id="GO:0001851">
    <property type="term" value="F:complement component C3b binding"/>
    <property type="evidence" value="ECO:0007669"/>
    <property type="project" value="TreeGrafter"/>
</dbReference>
<dbReference type="GO" id="GO:0005615">
    <property type="term" value="C:extracellular space"/>
    <property type="evidence" value="ECO:0007669"/>
    <property type="project" value="TreeGrafter"/>
</dbReference>
<dbReference type="PANTHER" id="PTHR45785:SF7">
    <property type="entry name" value="COMPLEMENT FACTOR H"/>
    <property type="match status" value="1"/>
</dbReference>
<sequence length="246" mass="28101">LSWSNIYYSDVNFPKKMGDAINYRCNHGFLAGNKQHWDKIRCTSIGWDPEPECFSKENFIEGDNISFNCDERYHSEHQPPKAMCTKNDWSPMLKCFPTERGKNCSHPPTIQNGDIVTWYQEQYTSGSSVEFKCQKYYAMEGHNKSFCDNGNWTKVPACLEPCRISLAEMEGQKIELNSNETGFQNMYVQRGHSVELTCKSGYSLVTNPSQVAFVIQCVGKPIVFPECKGAMALYFQPSETELVLTE</sequence>
<keyword evidence="1 4" id="KW-0768">Sushi</keyword>
<dbReference type="PANTHER" id="PTHR45785">
    <property type="entry name" value="COMPLEMENT FACTOR H-RELATED"/>
    <property type="match status" value="1"/>
</dbReference>
<dbReference type="InterPro" id="IPR035976">
    <property type="entry name" value="Sushi/SCR/CCP_sf"/>
</dbReference>
<dbReference type="AlphaFoldDB" id="A0A8D2IZQ8"/>
<dbReference type="SMART" id="SM00032">
    <property type="entry name" value="CCP"/>
    <property type="match status" value="2"/>
</dbReference>
<dbReference type="OMA" id="SEICRIT"/>
<proteinExistence type="predicted"/>
<dbReference type="CDD" id="cd00033">
    <property type="entry name" value="CCP"/>
    <property type="match status" value="1"/>
</dbReference>
<protein>
    <recommendedName>
        <fullName evidence="5">Sushi domain-containing protein</fullName>
    </recommendedName>
</protein>
<dbReference type="InterPro" id="IPR051503">
    <property type="entry name" value="ComplSys_Reg/VirEntry_Med"/>
</dbReference>
<reference evidence="6" key="2">
    <citation type="submission" date="2025-09" db="UniProtKB">
        <authorList>
            <consortium name="Ensembl"/>
        </authorList>
    </citation>
    <scope>IDENTIFICATION</scope>
</reference>
<dbReference type="FunFam" id="2.10.70.10:FF:000026">
    <property type="entry name" value="Complement inhibitory factor H"/>
    <property type="match status" value="1"/>
</dbReference>
<comment type="caution">
    <text evidence="4">Lacks conserved residue(s) required for the propagation of feature annotation.</text>
</comment>
<organism evidence="6 7">
    <name type="scientific">Varanus komodoensis</name>
    <name type="common">Komodo dragon</name>
    <dbReference type="NCBI Taxonomy" id="61221"/>
    <lineage>
        <taxon>Eukaryota</taxon>
        <taxon>Metazoa</taxon>
        <taxon>Chordata</taxon>
        <taxon>Craniata</taxon>
        <taxon>Vertebrata</taxon>
        <taxon>Euteleostomi</taxon>
        <taxon>Lepidosauria</taxon>
        <taxon>Squamata</taxon>
        <taxon>Bifurcata</taxon>
        <taxon>Unidentata</taxon>
        <taxon>Episquamata</taxon>
        <taxon>Toxicofera</taxon>
        <taxon>Anguimorpha</taxon>
        <taxon>Paleoanguimorpha</taxon>
        <taxon>Varanoidea</taxon>
        <taxon>Varanidae</taxon>
        <taxon>Varanus</taxon>
    </lineage>
</organism>
<name>A0A8D2IZQ8_VARKO</name>
<keyword evidence="3 4" id="KW-1015">Disulfide bond</keyword>
<evidence type="ECO:0000256" key="3">
    <source>
        <dbReference type="ARBA" id="ARBA00023157"/>
    </source>
</evidence>
<dbReference type="Proteomes" id="UP000694545">
    <property type="component" value="Unplaced"/>
</dbReference>